<organism evidence="2 3">
    <name type="scientific">Allocatelliglobosispora scoriae</name>
    <dbReference type="NCBI Taxonomy" id="643052"/>
    <lineage>
        <taxon>Bacteria</taxon>
        <taxon>Bacillati</taxon>
        <taxon>Actinomycetota</taxon>
        <taxon>Actinomycetes</taxon>
        <taxon>Micromonosporales</taxon>
        <taxon>Micromonosporaceae</taxon>
        <taxon>Allocatelliglobosispora</taxon>
    </lineage>
</organism>
<name>A0A841BRX1_9ACTN</name>
<evidence type="ECO:0000256" key="1">
    <source>
        <dbReference type="SAM" id="MobiDB-lite"/>
    </source>
</evidence>
<comment type="caution">
    <text evidence="2">The sequence shown here is derived from an EMBL/GenBank/DDBJ whole genome shotgun (WGS) entry which is preliminary data.</text>
</comment>
<dbReference type="AlphaFoldDB" id="A0A841BRX1"/>
<proteinExistence type="predicted"/>
<dbReference type="EMBL" id="JACHMN010000002">
    <property type="protein sequence ID" value="MBB5869653.1"/>
    <property type="molecule type" value="Genomic_DNA"/>
</dbReference>
<feature type="compositionally biased region" description="Basic and acidic residues" evidence="1">
    <location>
        <begin position="133"/>
        <end position="142"/>
    </location>
</feature>
<reference evidence="2 3" key="1">
    <citation type="submission" date="2020-08" db="EMBL/GenBank/DDBJ databases">
        <title>Sequencing the genomes of 1000 actinobacteria strains.</title>
        <authorList>
            <person name="Klenk H.-P."/>
        </authorList>
    </citation>
    <scope>NUCLEOTIDE SEQUENCE [LARGE SCALE GENOMIC DNA]</scope>
    <source>
        <strain evidence="2 3">DSM 45362</strain>
    </source>
</reference>
<evidence type="ECO:0008006" key="4">
    <source>
        <dbReference type="Google" id="ProtNLM"/>
    </source>
</evidence>
<evidence type="ECO:0000313" key="3">
    <source>
        <dbReference type="Proteomes" id="UP000587527"/>
    </source>
</evidence>
<dbReference type="RefSeq" id="WP_184836421.1">
    <property type="nucleotide sequence ID" value="NZ_JACHMN010000002.1"/>
</dbReference>
<feature type="region of interest" description="Disordered" evidence="1">
    <location>
        <begin position="132"/>
        <end position="156"/>
    </location>
</feature>
<sequence>MTRPGKPPRDQTLAGLFAVDADAAVLGVLRQAGRALTAAEVKAALLVVGVAKVDADRAWPVVQKRLKTLGQVSVEGARYRWVEQSAPVPEPDPEPSAELSAEEALELLLSGKLAAARKAALAEIVRTALLKPADPKPADPKPADTQPVGPEGAEAAARQRQAEIDGVRALAELASEVEELLANETEPAVMTRQVRAWVKRSGLEPIDRAGEETTFDRKLHKPIGPAIGDGAPVIVVRPGYVWKTPGTDVLIGKAIVEE</sequence>
<keyword evidence="3" id="KW-1185">Reference proteome</keyword>
<accession>A0A841BRX1</accession>
<gene>
    <name evidence="2" type="ORF">F4553_003032</name>
</gene>
<dbReference type="Proteomes" id="UP000587527">
    <property type="component" value="Unassembled WGS sequence"/>
</dbReference>
<protein>
    <recommendedName>
        <fullName evidence="4">Nucleotide exchange factor GrpE</fullName>
    </recommendedName>
</protein>
<evidence type="ECO:0000313" key="2">
    <source>
        <dbReference type="EMBL" id="MBB5869653.1"/>
    </source>
</evidence>